<feature type="domain" description="RCC1-like" evidence="4">
    <location>
        <begin position="2"/>
        <end position="349"/>
    </location>
</feature>
<dbReference type="PANTHER" id="PTHR45982">
    <property type="entry name" value="REGULATOR OF CHROMOSOME CONDENSATION"/>
    <property type="match status" value="1"/>
</dbReference>
<protein>
    <recommendedName>
        <fullName evidence="4">RCC1-like domain-containing protein</fullName>
    </recommendedName>
</protein>
<evidence type="ECO:0000256" key="3">
    <source>
        <dbReference type="PROSITE-ProRule" id="PRU00235"/>
    </source>
</evidence>
<dbReference type="InterPro" id="IPR051553">
    <property type="entry name" value="Ran_GTPase-activating"/>
</dbReference>
<dbReference type="Gene3D" id="2.130.10.30">
    <property type="entry name" value="Regulator of chromosome condensation 1/beta-lactamase-inhibitor protein II"/>
    <property type="match status" value="2"/>
</dbReference>
<dbReference type="PRINTS" id="PR00633">
    <property type="entry name" value="RCCNDNSATION"/>
</dbReference>
<dbReference type="EMBL" id="JAFEKC020000020">
    <property type="protein sequence ID" value="KAK0508473.1"/>
    <property type="molecule type" value="Genomic_DNA"/>
</dbReference>
<evidence type="ECO:0000313" key="5">
    <source>
        <dbReference type="EMBL" id="KAK0508473.1"/>
    </source>
</evidence>
<feature type="repeat" description="RCC1" evidence="3">
    <location>
        <begin position="1"/>
        <end position="56"/>
    </location>
</feature>
<evidence type="ECO:0000313" key="6">
    <source>
        <dbReference type="Proteomes" id="UP001166286"/>
    </source>
</evidence>
<dbReference type="Proteomes" id="UP001166286">
    <property type="component" value="Unassembled WGS sequence"/>
</dbReference>
<evidence type="ECO:0000259" key="4">
    <source>
        <dbReference type="Pfam" id="PF25390"/>
    </source>
</evidence>
<reference evidence="5" key="1">
    <citation type="submission" date="2023-03" db="EMBL/GenBank/DDBJ databases">
        <title>Complete genome of Cladonia borealis.</title>
        <authorList>
            <person name="Park H."/>
        </authorList>
    </citation>
    <scope>NUCLEOTIDE SEQUENCE</scope>
    <source>
        <strain evidence="5">ANT050790</strain>
    </source>
</reference>
<dbReference type="PROSITE" id="PS00626">
    <property type="entry name" value="RCC1_2"/>
    <property type="match status" value="1"/>
</dbReference>
<accession>A0AA39QSS1</accession>
<evidence type="ECO:0000256" key="2">
    <source>
        <dbReference type="ARBA" id="ARBA00022737"/>
    </source>
</evidence>
<dbReference type="AlphaFoldDB" id="A0AA39QSS1"/>
<organism evidence="5 6">
    <name type="scientific">Cladonia borealis</name>
    <dbReference type="NCBI Taxonomy" id="184061"/>
    <lineage>
        <taxon>Eukaryota</taxon>
        <taxon>Fungi</taxon>
        <taxon>Dikarya</taxon>
        <taxon>Ascomycota</taxon>
        <taxon>Pezizomycotina</taxon>
        <taxon>Lecanoromycetes</taxon>
        <taxon>OSLEUM clade</taxon>
        <taxon>Lecanoromycetidae</taxon>
        <taxon>Lecanorales</taxon>
        <taxon>Lecanorineae</taxon>
        <taxon>Cladoniaceae</taxon>
        <taxon>Cladonia</taxon>
    </lineage>
</organism>
<sequence>MQLYAFGSNGSGQLGIGNTNDVSTPQLCLFPDDTKLPGRPLKIVAGGNHTLLLLDNGTVYYAGSPRDGQVNPGSPLPSTTTFRKAYISRLGDKVVNCSAFWEGSVFVNAENEVFTAGLGSKGERGIGGISASLGLQMLENLPPNHSQDWSKIVDVTSGVDHTVVVLADGDVWGWGNGRKGQLAQPEEYVWVPRRFCNLEFPVIRAVCGREFTLLIGHGGRCTILGSNKHAIKSQTPSAIREWADISASWGSLFVLKNSGSVESWGRNDHGQLTPPELTEIQQIAAGSEHVVALTKENKVISWGWGEHGNCGSNTDADGDVKGNWNEIYTDQAERHRKVLGIGAGCATSFFWTEASDIEKT</sequence>
<keyword evidence="1" id="KW-0344">Guanine-nucleotide releasing factor</keyword>
<feature type="repeat" description="RCC1" evidence="3">
    <location>
        <begin position="259"/>
        <end position="296"/>
    </location>
</feature>
<name>A0AA39QSS1_9LECA</name>
<dbReference type="Pfam" id="PF25390">
    <property type="entry name" value="WD40_RLD"/>
    <property type="match status" value="1"/>
</dbReference>
<keyword evidence="2" id="KW-0677">Repeat</keyword>
<gene>
    <name evidence="5" type="ORF">JMJ35_008749</name>
</gene>
<dbReference type="InterPro" id="IPR058923">
    <property type="entry name" value="RCC1-like_dom"/>
</dbReference>
<feature type="repeat" description="RCC1" evidence="3">
    <location>
        <begin position="111"/>
        <end position="168"/>
    </location>
</feature>
<feature type="repeat" description="RCC1" evidence="3">
    <location>
        <begin position="169"/>
        <end position="218"/>
    </location>
</feature>
<evidence type="ECO:0000256" key="1">
    <source>
        <dbReference type="ARBA" id="ARBA00022658"/>
    </source>
</evidence>
<keyword evidence="6" id="KW-1185">Reference proteome</keyword>
<dbReference type="PROSITE" id="PS50012">
    <property type="entry name" value="RCC1_3"/>
    <property type="match status" value="4"/>
</dbReference>
<proteinExistence type="predicted"/>
<dbReference type="SUPFAM" id="SSF50985">
    <property type="entry name" value="RCC1/BLIP-II"/>
    <property type="match status" value="1"/>
</dbReference>
<dbReference type="InterPro" id="IPR000408">
    <property type="entry name" value="Reg_chr_condens"/>
</dbReference>
<dbReference type="PANTHER" id="PTHR45982:SF1">
    <property type="entry name" value="REGULATOR OF CHROMOSOME CONDENSATION"/>
    <property type="match status" value="1"/>
</dbReference>
<dbReference type="InterPro" id="IPR009091">
    <property type="entry name" value="RCC1/BLIP-II"/>
</dbReference>
<comment type="caution">
    <text evidence="5">The sequence shown here is derived from an EMBL/GenBank/DDBJ whole genome shotgun (WGS) entry which is preliminary data.</text>
</comment>